<organism evidence="2 3">
    <name type="scientific">Phyllobacterium trifolii</name>
    <dbReference type="NCBI Taxonomy" id="300193"/>
    <lineage>
        <taxon>Bacteria</taxon>
        <taxon>Pseudomonadati</taxon>
        <taxon>Pseudomonadota</taxon>
        <taxon>Alphaproteobacteria</taxon>
        <taxon>Hyphomicrobiales</taxon>
        <taxon>Phyllobacteriaceae</taxon>
        <taxon>Phyllobacterium</taxon>
    </lineage>
</organism>
<name>A0A839U8I7_9HYPH</name>
<evidence type="ECO:0000256" key="1">
    <source>
        <dbReference type="SAM" id="MobiDB-lite"/>
    </source>
</evidence>
<keyword evidence="3" id="KW-1185">Reference proteome</keyword>
<dbReference type="EMBL" id="JACHXN010000010">
    <property type="protein sequence ID" value="MBB3147108.1"/>
    <property type="molecule type" value="Genomic_DNA"/>
</dbReference>
<protein>
    <submittedName>
        <fullName evidence="2">Uncharacterized protein</fullName>
    </submittedName>
</protein>
<feature type="region of interest" description="Disordered" evidence="1">
    <location>
        <begin position="36"/>
        <end position="56"/>
    </location>
</feature>
<dbReference type="RefSeq" id="WP_246411069.1">
    <property type="nucleotide sequence ID" value="NZ_JACHXN010000010.1"/>
</dbReference>
<sequence>MVASTKRSIEATIKDRGAGFDLIIVDAPGVDSSLQTDDHSLVGTGGLAHPAGDQGT</sequence>
<proteinExistence type="predicted"/>
<reference evidence="2 3" key="1">
    <citation type="submission" date="2020-08" db="EMBL/GenBank/DDBJ databases">
        <title>Genomic Encyclopedia of Type Strains, Phase III (KMG-III): the genomes of soil and plant-associated and newly described type strains.</title>
        <authorList>
            <person name="Whitman W."/>
        </authorList>
    </citation>
    <scope>NUCLEOTIDE SEQUENCE [LARGE SCALE GENOMIC DNA]</scope>
    <source>
        <strain evidence="2 3">CECT 7015</strain>
    </source>
</reference>
<dbReference type="Proteomes" id="UP000554520">
    <property type="component" value="Unassembled WGS sequence"/>
</dbReference>
<accession>A0A839U8I7</accession>
<dbReference type="AlphaFoldDB" id="A0A839U8I7"/>
<comment type="caution">
    <text evidence="2">The sequence shown here is derived from an EMBL/GenBank/DDBJ whole genome shotgun (WGS) entry which is preliminary data.</text>
</comment>
<gene>
    <name evidence="2" type="ORF">FHS21_003524</name>
</gene>
<evidence type="ECO:0000313" key="2">
    <source>
        <dbReference type="EMBL" id="MBB3147108.1"/>
    </source>
</evidence>
<evidence type="ECO:0000313" key="3">
    <source>
        <dbReference type="Proteomes" id="UP000554520"/>
    </source>
</evidence>